<name>A0A7Y2E6I8_UNCEI</name>
<accession>A0A7Y2E6I8</accession>
<protein>
    <submittedName>
        <fullName evidence="3">Short chain dehydrogenase</fullName>
    </submittedName>
</protein>
<dbReference type="SUPFAM" id="SSF51735">
    <property type="entry name" value="NAD(P)-binding Rossmann-fold domains"/>
    <property type="match status" value="1"/>
</dbReference>
<dbReference type="NCBIfam" id="NF005754">
    <property type="entry name" value="PRK07578.1"/>
    <property type="match status" value="1"/>
</dbReference>
<dbReference type="Gene3D" id="3.40.50.720">
    <property type="entry name" value="NAD(P)-binding Rossmann-like Domain"/>
    <property type="match status" value="1"/>
</dbReference>
<comment type="similarity">
    <text evidence="1">Belongs to the short-chain dehydrogenases/reductases (SDR) family.</text>
</comment>
<keyword evidence="2" id="KW-0560">Oxidoreductase</keyword>
<feature type="non-terminal residue" evidence="3">
    <location>
        <position position="1"/>
    </location>
</feature>
<dbReference type="AlphaFoldDB" id="A0A7Y2E6I8"/>
<evidence type="ECO:0000313" key="4">
    <source>
        <dbReference type="Proteomes" id="UP000547674"/>
    </source>
</evidence>
<proteinExistence type="inferred from homology"/>
<dbReference type="CDD" id="cd11731">
    <property type="entry name" value="Lin1944_like_SDR_c"/>
    <property type="match status" value="1"/>
</dbReference>
<gene>
    <name evidence="3" type="ORF">HKN21_05205</name>
</gene>
<dbReference type="Proteomes" id="UP000547674">
    <property type="component" value="Unassembled WGS sequence"/>
</dbReference>
<comment type="caution">
    <text evidence="3">The sequence shown here is derived from an EMBL/GenBank/DDBJ whole genome shotgun (WGS) entry which is preliminary data.</text>
</comment>
<dbReference type="PANTHER" id="PTHR43477:SF1">
    <property type="entry name" value="DIHYDROANTICAPSIN 7-DEHYDROGENASE"/>
    <property type="match status" value="1"/>
</dbReference>
<dbReference type="InterPro" id="IPR002347">
    <property type="entry name" value="SDR_fam"/>
</dbReference>
<evidence type="ECO:0000256" key="2">
    <source>
        <dbReference type="ARBA" id="ARBA00023002"/>
    </source>
</evidence>
<evidence type="ECO:0000313" key="3">
    <source>
        <dbReference type="EMBL" id="NNF06138.1"/>
    </source>
</evidence>
<dbReference type="EMBL" id="JABDJR010000197">
    <property type="protein sequence ID" value="NNF06138.1"/>
    <property type="molecule type" value="Genomic_DNA"/>
</dbReference>
<organism evidence="3 4">
    <name type="scientific">Eiseniibacteriota bacterium</name>
    <dbReference type="NCBI Taxonomy" id="2212470"/>
    <lineage>
        <taxon>Bacteria</taxon>
        <taxon>Candidatus Eiseniibacteriota</taxon>
    </lineage>
</organism>
<dbReference type="InterPro" id="IPR036291">
    <property type="entry name" value="NAD(P)-bd_dom_sf"/>
</dbReference>
<reference evidence="3 4" key="1">
    <citation type="submission" date="2020-03" db="EMBL/GenBank/DDBJ databases">
        <title>Metabolic flexibility allows generalist bacteria to become dominant in a frequently disturbed ecosystem.</title>
        <authorList>
            <person name="Chen Y.-J."/>
            <person name="Leung P.M."/>
            <person name="Bay S.K."/>
            <person name="Hugenholtz P."/>
            <person name="Kessler A.J."/>
            <person name="Shelley G."/>
            <person name="Waite D.W."/>
            <person name="Cook P.L."/>
            <person name="Greening C."/>
        </authorList>
    </citation>
    <scope>NUCLEOTIDE SEQUENCE [LARGE SCALE GENOMIC DNA]</scope>
    <source>
        <strain evidence="3">SS_bin_28</strain>
    </source>
</reference>
<dbReference type="InterPro" id="IPR051122">
    <property type="entry name" value="SDR_DHRS6-like"/>
</dbReference>
<evidence type="ECO:0000256" key="1">
    <source>
        <dbReference type="ARBA" id="ARBA00006484"/>
    </source>
</evidence>
<sequence length="184" mass="19774">VVEELEPRHEVLRASRSSGDIKIDITDKSSIEAAYKEAGNLDAVISTAGKVKFAPFEELDEEGYEIGLRDKLMGQVNLVLIGRKHLGENGSFTLSTGVLDQDPIRSGSSASMVNGAINAFVTAAAIEMPMRQRINAVSSGVIEEAMEAYGPFFRGFEPVPAARAALAYAKSVEGLRTGQVFRVL</sequence>
<dbReference type="GO" id="GO:0016491">
    <property type="term" value="F:oxidoreductase activity"/>
    <property type="evidence" value="ECO:0007669"/>
    <property type="project" value="UniProtKB-KW"/>
</dbReference>
<dbReference type="PANTHER" id="PTHR43477">
    <property type="entry name" value="DIHYDROANTICAPSIN 7-DEHYDROGENASE"/>
    <property type="match status" value="1"/>
</dbReference>
<dbReference type="Pfam" id="PF13561">
    <property type="entry name" value="adh_short_C2"/>
    <property type="match status" value="1"/>
</dbReference>